<comment type="caution">
    <text evidence="4">The sequence shown here is derived from an EMBL/GenBank/DDBJ whole genome shotgun (WGS) entry which is preliminary data.</text>
</comment>
<dbReference type="PANTHER" id="PTHR30483">
    <property type="entry name" value="LEUCINE-SPECIFIC-BINDING PROTEIN"/>
    <property type="match status" value="1"/>
</dbReference>
<evidence type="ECO:0000259" key="3">
    <source>
        <dbReference type="Pfam" id="PF13458"/>
    </source>
</evidence>
<evidence type="ECO:0000256" key="2">
    <source>
        <dbReference type="ARBA" id="ARBA00022729"/>
    </source>
</evidence>
<dbReference type="PANTHER" id="PTHR30483:SF6">
    <property type="entry name" value="PERIPLASMIC BINDING PROTEIN OF ABC TRANSPORTER FOR NATURAL AMINO ACIDS"/>
    <property type="match status" value="1"/>
</dbReference>
<evidence type="ECO:0000313" key="4">
    <source>
        <dbReference type="EMBL" id="MBL0425937.1"/>
    </source>
</evidence>
<sequence length="353" mass="38075">MSGTFADFGQQITNGAKAYMKANGDSVAGRKIELIVKDATGPAPDVARRLAQELVVKDEVDFIVGFGLTPNALAVATVATEAKKPIVIMNAATSVITTKSPYIVRTSMTLPQVTEPMAQWAWKSGVRKVYTVVADYGPGHDAEKAFRGAFTRAGGEIVGDVRVPLKNPEFGPFVQRVKDAKPQAVFVFMPAGELALGFMKAYSERGLDKAGIKLLTTGDLTEDGILEALGDHALGVISTHHYSMAHDSPENKAFLAAYAQISPQRPNFMAVGAWDGMAAIYEVARKLHGSIDGDKAMQAFRGMKIKSPRGPLEIDADTRDVVQTVYVREVKRVGGKLYNVEFDQFPAVKDPGK</sequence>
<dbReference type="EMBL" id="JAEQND010000006">
    <property type="protein sequence ID" value="MBL0425937.1"/>
    <property type="molecule type" value="Genomic_DNA"/>
</dbReference>
<proteinExistence type="inferred from homology"/>
<dbReference type="InterPro" id="IPR028081">
    <property type="entry name" value="Leu-bd"/>
</dbReference>
<dbReference type="Pfam" id="PF13458">
    <property type="entry name" value="Peripla_BP_6"/>
    <property type="match status" value="1"/>
</dbReference>
<comment type="similarity">
    <text evidence="1">Belongs to the leucine-binding protein family.</text>
</comment>
<feature type="domain" description="Leucine-binding protein" evidence="3">
    <location>
        <begin position="1"/>
        <end position="331"/>
    </location>
</feature>
<evidence type="ECO:0000313" key="5">
    <source>
        <dbReference type="Proteomes" id="UP000622707"/>
    </source>
</evidence>
<accession>A0ABS1JNV5</accession>
<organism evidence="4 5">
    <name type="scientific">Ramlibacter alkalitolerans</name>
    <dbReference type="NCBI Taxonomy" id="2039631"/>
    <lineage>
        <taxon>Bacteria</taxon>
        <taxon>Pseudomonadati</taxon>
        <taxon>Pseudomonadota</taxon>
        <taxon>Betaproteobacteria</taxon>
        <taxon>Burkholderiales</taxon>
        <taxon>Comamonadaceae</taxon>
        <taxon>Ramlibacter</taxon>
    </lineage>
</organism>
<protein>
    <submittedName>
        <fullName evidence="4">ABC transporter substrate-binding protein</fullName>
    </submittedName>
</protein>
<dbReference type="Proteomes" id="UP000622707">
    <property type="component" value="Unassembled WGS sequence"/>
</dbReference>
<evidence type="ECO:0000256" key="1">
    <source>
        <dbReference type="ARBA" id="ARBA00010062"/>
    </source>
</evidence>
<dbReference type="InterPro" id="IPR028082">
    <property type="entry name" value="Peripla_BP_I"/>
</dbReference>
<reference evidence="4 5" key="1">
    <citation type="journal article" date="2017" name="Int. J. Syst. Evol. Microbiol.">
        <title>Ramlibacter alkalitolerans sp. nov., alkali-tolerant bacterium isolated from soil of ginseng.</title>
        <authorList>
            <person name="Lee D.H."/>
            <person name="Cha C.J."/>
        </authorList>
    </citation>
    <scope>NUCLEOTIDE SEQUENCE [LARGE SCALE GENOMIC DNA]</scope>
    <source>
        <strain evidence="4 5">KACC 19305</strain>
    </source>
</reference>
<name>A0ABS1JNV5_9BURK</name>
<dbReference type="CDD" id="cd20013">
    <property type="entry name" value="PBP1_RPA0985_benzoate-like"/>
    <property type="match status" value="1"/>
</dbReference>
<dbReference type="InterPro" id="IPR051010">
    <property type="entry name" value="BCAA_transport"/>
</dbReference>
<dbReference type="Gene3D" id="3.40.50.2300">
    <property type="match status" value="2"/>
</dbReference>
<keyword evidence="5" id="KW-1185">Reference proteome</keyword>
<dbReference type="SUPFAM" id="SSF53822">
    <property type="entry name" value="Periplasmic binding protein-like I"/>
    <property type="match status" value="1"/>
</dbReference>
<gene>
    <name evidence="4" type="ORF">JI746_12535</name>
</gene>
<keyword evidence="2" id="KW-0732">Signal</keyword>